<feature type="region of interest" description="Disordered" evidence="1">
    <location>
        <begin position="26"/>
        <end position="84"/>
    </location>
</feature>
<keyword evidence="3" id="KW-1185">Reference proteome</keyword>
<dbReference type="AlphaFoldDB" id="A0A401J2H5"/>
<evidence type="ECO:0000313" key="3">
    <source>
        <dbReference type="Proteomes" id="UP000290975"/>
    </source>
</evidence>
<reference evidence="2 3" key="1">
    <citation type="submission" date="2014-12" db="EMBL/GenBank/DDBJ databases">
        <title>Whole genome sequencing of Sphingobium xenophagum OW59.</title>
        <authorList>
            <person name="Ohta Y."/>
            <person name="Nishi S."/>
            <person name="Hatada Y."/>
        </authorList>
    </citation>
    <scope>NUCLEOTIDE SEQUENCE [LARGE SCALE GENOMIC DNA]</scope>
    <source>
        <strain evidence="2 3">OW59</strain>
    </source>
</reference>
<protein>
    <submittedName>
        <fullName evidence="2">Copper resistance protein B</fullName>
    </submittedName>
</protein>
<accession>A0A401J2H5</accession>
<dbReference type="InterPro" id="IPR007939">
    <property type="entry name" value="Cu-R_B_prcur"/>
</dbReference>
<dbReference type="GO" id="GO:0006878">
    <property type="term" value="P:intracellular copper ion homeostasis"/>
    <property type="evidence" value="ECO:0007669"/>
    <property type="project" value="InterPro"/>
</dbReference>
<dbReference type="Proteomes" id="UP000290975">
    <property type="component" value="Unassembled WGS sequence"/>
</dbReference>
<dbReference type="GO" id="GO:0009279">
    <property type="term" value="C:cell outer membrane"/>
    <property type="evidence" value="ECO:0007669"/>
    <property type="project" value="InterPro"/>
</dbReference>
<evidence type="ECO:0000313" key="2">
    <source>
        <dbReference type="EMBL" id="GBH30824.1"/>
    </source>
</evidence>
<comment type="caution">
    <text evidence="2">The sequence shown here is derived from an EMBL/GenBank/DDBJ whole genome shotgun (WGS) entry which is preliminary data.</text>
</comment>
<proteinExistence type="predicted"/>
<organism evidence="2 3">
    <name type="scientific">Sphingobium xenophagum</name>
    <dbReference type="NCBI Taxonomy" id="121428"/>
    <lineage>
        <taxon>Bacteria</taxon>
        <taxon>Pseudomonadati</taxon>
        <taxon>Pseudomonadota</taxon>
        <taxon>Alphaproteobacteria</taxon>
        <taxon>Sphingomonadales</taxon>
        <taxon>Sphingomonadaceae</taxon>
        <taxon>Sphingobium</taxon>
    </lineage>
</organism>
<dbReference type="Pfam" id="PF05275">
    <property type="entry name" value="CopB"/>
    <property type="match status" value="1"/>
</dbReference>
<gene>
    <name evidence="2" type="ORF">MBESOW_P2079</name>
</gene>
<dbReference type="GO" id="GO:0005507">
    <property type="term" value="F:copper ion binding"/>
    <property type="evidence" value="ECO:0007669"/>
    <property type="project" value="InterPro"/>
</dbReference>
<dbReference type="EMBL" id="BBQY01000006">
    <property type="protein sequence ID" value="GBH30824.1"/>
    <property type="molecule type" value="Genomic_DNA"/>
</dbReference>
<name>A0A401J2H5_SPHXE</name>
<sequence length="312" mass="34173">MTSSRSTWLLALTGLAMTTITEPALSQQVKPAGNAEAASSNDQAMPPDMQMGDQQKDGSSAPPMNMPGMDMSGGKPGADARDPDAYSDGYRNSTLPGYEMADKISVAKVLVDELEFLTNKQGQGISWSGQITNGPDNDKLLLRSQGLKQSGERLDPESSVEAFWWHGQRPFWGTILGVRQDIGPGAHRWIAGGIEGLAPYWFDVQLTGYVGDDGRLAARLKASYDVLLTNRLILVPQLESNAYSKAAPERGLGGGLSNLELGLRMRYEIHRKVAPYVGFVWERSFGETADFRRLAGENPTEHRFVAGLRIWW</sequence>
<evidence type="ECO:0000256" key="1">
    <source>
        <dbReference type="SAM" id="MobiDB-lite"/>
    </source>
</evidence>